<name>A0A6G1F675_9ORYZ</name>
<keyword evidence="2" id="KW-1185">Reference proteome</keyword>
<gene>
    <name evidence="1" type="ORF">E2562_010331</name>
</gene>
<dbReference type="EMBL" id="SPHZ02000001">
    <property type="protein sequence ID" value="KAF0932416.1"/>
    <property type="molecule type" value="Genomic_DNA"/>
</dbReference>
<protein>
    <submittedName>
        <fullName evidence="1">Uncharacterized protein</fullName>
    </submittedName>
</protein>
<dbReference type="Proteomes" id="UP000479710">
    <property type="component" value="Unassembled WGS sequence"/>
</dbReference>
<organism evidence="1 2">
    <name type="scientific">Oryza meyeriana var. granulata</name>
    <dbReference type="NCBI Taxonomy" id="110450"/>
    <lineage>
        <taxon>Eukaryota</taxon>
        <taxon>Viridiplantae</taxon>
        <taxon>Streptophyta</taxon>
        <taxon>Embryophyta</taxon>
        <taxon>Tracheophyta</taxon>
        <taxon>Spermatophyta</taxon>
        <taxon>Magnoliopsida</taxon>
        <taxon>Liliopsida</taxon>
        <taxon>Poales</taxon>
        <taxon>Poaceae</taxon>
        <taxon>BOP clade</taxon>
        <taxon>Oryzoideae</taxon>
        <taxon>Oryzeae</taxon>
        <taxon>Oryzinae</taxon>
        <taxon>Oryza</taxon>
        <taxon>Oryza meyeriana</taxon>
    </lineage>
</organism>
<comment type="caution">
    <text evidence="1">The sequence shown here is derived from an EMBL/GenBank/DDBJ whole genome shotgun (WGS) entry which is preliminary data.</text>
</comment>
<evidence type="ECO:0000313" key="2">
    <source>
        <dbReference type="Proteomes" id="UP000479710"/>
    </source>
</evidence>
<feature type="non-terminal residue" evidence="1">
    <location>
        <position position="1"/>
    </location>
</feature>
<accession>A0A6G1F675</accession>
<reference evidence="1 2" key="1">
    <citation type="submission" date="2019-11" db="EMBL/GenBank/DDBJ databases">
        <title>Whole genome sequence of Oryza granulata.</title>
        <authorList>
            <person name="Li W."/>
        </authorList>
    </citation>
    <scope>NUCLEOTIDE SEQUENCE [LARGE SCALE GENOMIC DNA]</scope>
    <source>
        <strain evidence="2">cv. Menghai</strain>
        <tissue evidence="1">Leaf</tissue>
    </source>
</reference>
<evidence type="ECO:0000313" key="1">
    <source>
        <dbReference type="EMBL" id="KAF0932416.1"/>
    </source>
</evidence>
<proteinExistence type="predicted"/>
<dbReference type="AlphaFoldDB" id="A0A6G1F675"/>
<sequence>RVRSETGLNEYFDENNELFQCTGRFYGFNLPWLPCDLPATIPTIFATRPKSEPKDVLEFKSLVTLERLSSMACFVQDNY</sequence>